<organism evidence="1 2">
    <name type="scientific">Phellinidium pouzarii</name>
    <dbReference type="NCBI Taxonomy" id="167371"/>
    <lineage>
        <taxon>Eukaryota</taxon>
        <taxon>Fungi</taxon>
        <taxon>Dikarya</taxon>
        <taxon>Basidiomycota</taxon>
        <taxon>Agaricomycotina</taxon>
        <taxon>Agaricomycetes</taxon>
        <taxon>Hymenochaetales</taxon>
        <taxon>Hymenochaetaceae</taxon>
        <taxon>Phellinidium</taxon>
    </lineage>
</organism>
<gene>
    <name evidence="1" type="ORF">EW145_g5866</name>
</gene>
<comment type="caution">
    <text evidence="1">The sequence shown here is derived from an EMBL/GenBank/DDBJ whole genome shotgun (WGS) entry which is preliminary data.</text>
</comment>
<reference evidence="1 2" key="1">
    <citation type="submission" date="2019-02" db="EMBL/GenBank/DDBJ databases">
        <title>Genome sequencing of the rare red list fungi Phellinidium pouzarii.</title>
        <authorList>
            <person name="Buettner E."/>
            <person name="Kellner H."/>
        </authorList>
    </citation>
    <scope>NUCLEOTIDE SEQUENCE [LARGE SCALE GENOMIC DNA]</scope>
    <source>
        <strain evidence="1 2">DSM 108285</strain>
    </source>
</reference>
<evidence type="ECO:0000313" key="2">
    <source>
        <dbReference type="Proteomes" id="UP000308199"/>
    </source>
</evidence>
<dbReference type="AlphaFoldDB" id="A0A4S4KYH1"/>
<accession>A0A4S4KYH1</accession>
<name>A0A4S4KYH1_9AGAM</name>
<sequence length="161" mass="17405">MLNLFPLPAETIPTTLGPPWINPKVHLSRVSFDLPMGKCDSDYKKRRAQAVEAATSDPSPPPPHLLLFTNRSMSGPEPLDCRTGYAVIVYRGGEEVDTIAGPLDFPLVAGDAETAAILTTLEELLNPDVIISLSRTHTSCVTILSDCLPVLRQIQSPTTSL</sequence>
<dbReference type="Proteomes" id="UP000308199">
    <property type="component" value="Unassembled WGS sequence"/>
</dbReference>
<proteinExistence type="predicted"/>
<evidence type="ECO:0000313" key="1">
    <source>
        <dbReference type="EMBL" id="THH03966.1"/>
    </source>
</evidence>
<keyword evidence="2" id="KW-1185">Reference proteome</keyword>
<protein>
    <submittedName>
        <fullName evidence="1">Uncharacterized protein</fullName>
    </submittedName>
</protein>
<dbReference type="EMBL" id="SGPK01000391">
    <property type="protein sequence ID" value="THH03966.1"/>
    <property type="molecule type" value="Genomic_DNA"/>
</dbReference>